<keyword evidence="3" id="KW-0813">Transport</keyword>
<sequence length="373" mass="42477">MGKSVKISVLHVILLCMTVIGLKNHVTILPPILEVGHRDGWLSVLLGAVIVLPWLFLLAFIAKSTDGQPLIKIIEEKNGKTIARIIKFIVVIEFFLFGAFTMIEMLQWVNTTFLPFTPMLVLFVLYFILCMMLAIYGLQAIMIANVLVLFVVIILGFFVAIANLRVKDYTLLLPILEKGMEPVLLATVFPMSGFLELGFLIFIQHHVKNRIKFKHFALMLLLLLGLTMGPLIGAIVEFGPDEASKQRYPAYEEWALVAIGEYINHLDFLSIYQWMTGAFVRIGFYLFLVTEILSIEQQSKKVWTYVAPPFAIICLSLMLVDQQVYLFLNNYLFLIFSCCLLVVLGIVIALLVWRKKGQRQEELHHADRGDHIK</sequence>
<dbReference type="EMBL" id="JPVP01000058">
    <property type="protein sequence ID" value="KGR83385.1"/>
    <property type="molecule type" value="Genomic_DNA"/>
</dbReference>
<evidence type="ECO:0000256" key="4">
    <source>
        <dbReference type="ARBA" id="ARBA00022544"/>
    </source>
</evidence>
<evidence type="ECO:0000313" key="9">
    <source>
        <dbReference type="EMBL" id="KGR83385.1"/>
    </source>
</evidence>
<protein>
    <submittedName>
        <fullName evidence="9">Spore gernimation protein</fullName>
    </submittedName>
</protein>
<organism evidence="9 10">
    <name type="scientific">Lysinibacillus odysseyi 34hs-1 = NBRC 100172</name>
    <dbReference type="NCBI Taxonomy" id="1220589"/>
    <lineage>
        <taxon>Bacteria</taxon>
        <taxon>Bacillati</taxon>
        <taxon>Bacillota</taxon>
        <taxon>Bacilli</taxon>
        <taxon>Bacillales</taxon>
        <taxon>Bacillaceae</taxon>
        <taxon>Lysinibacillus</taxon>
    </lineage>
</organism>
<dbReference type="GO" id="GO:0009847">
    <property type="term" value="P:spore germination"/>
    <property type="evidence" value="ECO:0007669"/>
    <property type="project" value="InterPro"/>
</dbReference>
<evidence type="ECO:0000256" key="5">
    <source>
        <dbReference type="ARBA" id="ARBA00022692"/>
    </source>
</evidence>
<dbReference type="PANTHER" id="PTHR34975:SF2">
    <property type="entry name" value="SPORE GERMINATION PROTEIN A2"/>
    <property type="match status" value="1"/>
</dbReference>
<comment type="caution">
    <text evidence="9">The sequence shown here is derived from an EMBL/GenBank/DDBJ whole genome shotgun (WGS) entry which is preliminary data.</text>
</comment>
<evidence type="ECO:0000256" key="6">
    <source>
        <dbReference type="ARBA" id="ARBA00022989"/>
    </source>
</evidence>
<feature type="transmembrane region" description="Helical" evidence="8">
    <location>
        <begin position="82"/>
        <end position="103"/>
    </location>
</feature>
<dbReference type="AlphaFoldDB" id="A0A0A3IIV8"/>
<evidence type="ECO:0000256" key="3">
    <source>
        <dbReference type="ARBA" id="ARBA00022448"/>
    </source>
</evidence>
<dbReference type="Pfam" id="PF03845">
    <property type="entry name" value="Spore_permease"/>
    <property type="match status" value="1"/>
</dbReference>
<feature type="transmembrane region" description="Helical" evidence="8">
    <location>
        <begin position="40"/>
        <end position="61"/>
    </location>
</feature>
<feature type="transmembrane region" description="Helical" evidence="8">
    <location>
        <begin position="183"/>
        <end position="203"/>
    </location>
</feature>
<evidence type="ECO:0000313" key="10">
    <source>
        <dbReference type="Proteomes" id="UP000030437"/>
    </source>
</evidence>
<feature type="transmembrane region" description="Helical" evidence="8">
    <location>
        <begin position="115"/>
        <end position="136"/>
    </location>
</feature>
<feature type="transmembrane region" description="Helical" evidence="8">
    <location>
        <begin position="302"/>
        <end position="320"/>
    </location>
</feature>
<keyword evidence="7 8" id="KW-0472">Membrane</keyword>
<dbReference type="STRING" id="1220589.CD32_16265"/>
<reference evidence="9 10" key="1">
    <citation type="submission" date="2014-02" db="EMBL/GenBank/DDBJ databases">
        <title>Draft genome sequence of Lysinibacillus odysseyi NBRC 100172.</title>
        <authorList>
            <person name="Zhang F."/>
            <person name="Wang G."/>
            <person name="Zhang L."/>
        </authorList>
    </citation>
    <scope>NUCLEOTIDE SEQUENCE [LARGE SCALE GENOMIC DNA]</scope>
    <source>
        <strain evidence="9 10">NBRC 100172</strain>
    </source>
</reference>
<name>A0A0A3IIV8_9BACI</name>
<evidence type="ECO:0000256" key="7">
    <source>
        <dbReference type="ARBA" id="ARBA00023136"/>
    </source>
</evidence>
<evidence type="ECO:0000256" key="2">
    <source>
        <dbReference type="ARBA" id="ARBA00007998"/>
    </source>
</evidence>
<dbReference type="RefSeq" id="WP_036156520.1">
    <property type="nucleotide sequence ID" value="NZ_AVCX01000003.1"/>
</dbReference>
<dbReference type="PANTHER" id="PTHR34975">
    <property type="entry name" value="SPORE GERMINATION PROTEIN A2"/>
    <property type="match status" value="1"/>
</dbReference>
<dbReference type="GO" id="GO:0016020">
    <property type="term" value="C:membrane"/>
    <property type="evidence" value="ECO:0007669"/>
    <property type="project" value="UniProtKB-SubCell"/>
</dbReference>
<dbReference type="NCBIfam" id="TIGR00912">
    <property type="entry name" value="2A0309"/>
    <property type="match status" value="1"/>
</dbReference>
<keyword evidence="6 8" id="KW-1133">Transmembrane helix</keyword>
<proteinExistence type="inferred from homology"/>
<comment type="subcellular location">
    <subcellularLocation>
        <location evidence="1">Membrane</location>
        <topology evidence="1">Multi-pass membrane protein</topology>
    </subcellularLocation>
</comment>
<dbReference type="OrthoDB" id="2381188at2"/>
<keyword evidence="10" id="KW-1185">Reference proteome</keyword>
<feature type="transmembrane region" description="Helical" evidence="8">
    <location>
        <begin position="143"/>
        <end position="163"/>
    </location>
</feature>
<keyword evidence="4" id="KW-0309">Germination</keyword>
<comment type="similarity">
    <text evidence="2">Belongs to the amino acid-polyamine-organocation (APC) superfamily. Spore germination protein (SGP) (TC 2.A.3.9) family.</text>
</comment>
<feature type="transmembrane region" description="Helical" evidence="8">
    <location>
        <begin position="332"/>
        <end position="353"/>
    </location>
</feature>
<feature type="transmembrane region" description="Helical" evidence="8">
    <location>
        <begin position="7"/>
        <end position="28"/>
    </location>
</feature>
<dbReference type="InterPro" id="IPR004761">
    <property type="entry name" value="Spore_GerAB"/>
</dbReference>
<feature type="transmembrane region" description="Helical" evidence="8">
    <location>
        <begin position="271"/>
        <end position="290"/>
    </location>
</feature>
<evidence type="ECO:0000256" key="1">
    <source>
        <dbReference type="ARBA" id="ARBA00004141"/>
    </source>
</evidence>
<dbReference type="eggNOG" id="COG0814">
    <property type="taxonomic scope" value="Bacteria"/>
</dbReference>
<accession>A0A0A3IIV8</accession>
<gene>
    <name evidence="9" type="ORF">CD32_16265</name>
</gene>
<keyword evidence="5 8" id="KW-0812">Transmembrane</keyword>
<dbReference type="Proteomes" id="UP000030437">
    <property type="component" value="Unassembled WGS sequence"/>
</dbReference>
<feature type="transmembrane region" description="Helical" evidence="8">
    <location>
        <begin position="215"/>
        <end position="236"/>
    </location>
</feature>
<evidence type="ECO:0000256" key="8">
    <source>
        <dbReference type="SAM" id="Phobius"/>
    </source>
</evidence>